<comment type="caution">
    <text evidence="2">The sequence shown here is derived from an EMBL/GenBank/DDBJ whole genome shotgun (WGS) entry which is preliminary data.</text>
</comment>
<gene>
    <name evidence="2" type="ORF">A0J61_11261</name>
</gene>
<dbReference type="OrthoDB" id="2233456at2759"/>
<evidence type="ECO:0000313" key="2">
    <source>
        <dbReference type="EMBL" id="OBZ80690.1"/>
    </source>
</evidence>
<keyword evidence="3" id="KW-1185">Reference proteome</keyword>
<evidence type="ECO:0000256" key="1">
    <source>
        <dbReference type="SAM" id="MobiDB-lite"/>
    </source>
</evidence>
<accession>A0A1C7MV42</accession>
<proteinExistence type="predicted"/>
<organism evidence="2 3">
    <name type="scientific">Choanephora cucurbitarum</name>
    <dbReference type="NCBI Taxonomy" id="101091"/>
    <lineage>
        <taxon>Eukaryota</taxon>
        <taxon>Fungi</taxon>
        <taxon>Fungi incertae sedis</taxon>
        <taxon>Mucoromycota</taxon>
        <taxon>Mucoromycotina</taxon>
        <taxon>Mucoromycetes</taxon>
        <taxon>Mucorales</taxon>
        <taxon>Mucorineae</taxon>
        <taxon>Choanephoraceae</taxon>
        <taxon>Choanephoroideae</taxon>
        <taxon>Choanephora</taxon>
    </lineage>
</organism>
<reference evidence="2 3" key="1">
    <citation type="submission" date="2016-03" db="EMBL/GenBank/DDBJ databases">
        <title>Choanephora cucurbitarum.</title>
        <authorList>
            <person name="Min B."/>
            <person name="Park H."/>
            <person name="Park J.-H."/>
            <person name="Shin H.-D."/>
            <person name="Choi I.-G."/>
        </authorList>
    </citation>
    <scope>NUCLEOTIDE SEQUENCE [LARGE SCALE GENOMIC DNA]</scope>
    <source>
        <strain evidence="2 3">KUS-F28377</strain>
    </source>
</reference>
<dbReference type="InParanoid" id="A0A1C7MV42"/>
<protein>
    <submittedName>
        <fullName evidence="2">Uncharacterized protein</fullName>
    </submittedName>
</protein>
<evidence type="ECO:0000313" key="3">
    <source>
        <dbReference type="Proteomes" id="UP000093000"/>
    </source>
</evidence>
<dbReference type="Proteomes" id="UP000093000">
    <property type="component" value="Unassembled WGS sequence"/>
</dbReference>
<feature type="compositionally biased region" description="Polar residues" evidence="1">
    <location>
        <begin position="25"/>
        <end position="43"/>
    </location>
</feature>
<name>A0A1C7MV42_9FUNG</name>
<feature type="compositionally biased region" description="Basic and acidic residues" evidence="1">
    <location>
        <begin position="8"/>
        <end position="24"/>
    </location>
</feature>
<sequence length="82" mass="9116">MEMVSPEGHYDSVHTHPGDPESNSRLRVSSTFSDEQLDANTRDISTYPTNVRLKRRRSVCRQTASPTAKIRVLVSATGEPMG</sequence>
<dbReference type="AlphaFoldDB" id="A0A1C7MV42"/>
<feature type="region of interest" description="Disordered" evidence="1">
    <location>
        <begin position="1"/>
        <end position="43"/>
    </location>
</feature>
<dbReference type="EMBL" id="LUGH01001838">
    <property type="protein sequence ID" value="OBZ80690.1"/>
    <property type="molecule type" value="Genomic_DNA"/>
</dbReference>